<feature type="coiled-coil region" evidence="1">
    <location>
        <begin position="111"/>
        <end position="138"/>
    </location>
</feature>
<keyword evidence="3" id="KW-1185">Reference proteome</keyword>
<gene>
    <name evidence="2" type="ORF">LQE99_12980</name>
</gene>
<dbReference type="RefSeq" id="WP_117453594.1">
    <property type="nucleotide sequence ID" value="NZ_JAKVPQ010000010.1"/>
</dbReference>
<feature type="coiled-coil region" evidence="1">
    <location>
        <begin position="22"/>
        <end position="63"/>
    </location>
</feature>
<protein>
    <submittedName>
        <fullName evidence="2">DivIVA domain-containing protein</fullName>
    </submittedName>
</protein>
<evidence type="ECO:0000313" key="2">
    <source>
        <dbReference type="EMBL" id="MCH4286036.1"/>
    </source>
</evidence>
<evidence type="ECO:0000256" key="1">
    <source>
        <dbReference type="SAM" id="Coils"/>
    </source>
</evidence>
<proteinExistence type="predicted"/>
<dbReference type="PANTHER" id="PTHR35794:SF1">
    <property type="entry name" value="CELL CYCLE PROTEIN GPSB"/>
    <property type="match status" value="1"/>
</dbReference>
<dbReference type="Pfam" id="PF05103">
    <property type="entry name" value="DivIVA"/>
    <property type="match status" value="1"/>
</dbReference>
<dbReference type="Proteomes" id="UP001202402">
    <property type="component" value="Unassembled WGS sequence"/>
</dbReference>
<dbReference type="EMBL" id="JAKVPQ010000010">
    <property type="protein sequence ID" value="MCH4286036.1"/>
    <property type="molecule type" value="Genomic_DNA"/>
</dbReference>
<organism evidence="2 3">
    <name type="scientific">Amedibacillus hominis</name>
    <dbReference type="NCBI Taxonomy" id="2897776"/>
    <lineage>
        <taxon>Bacteria</taxon>
        <taxon>Bacillati</taxon>
        <taxon>Bacillota</taxon>
        <taxon>Erysipelotrichia</taxon>
        <taxon>Erysipelotrichales</taxon>
        <taxon>Erysipelotrichaceae</taxon>
        <taxon>Amedibacillus</taxon>
    </lineage>
</organism>
<dbReference type="Gene3D" id="6.10.250.660">
    <property type="match status" value="1"/>
</dbReference>
<accession>A0ABS9R8P1</accession>
<name>A0ABS9R8P1_9FIRM</name>
<dbReference type="PANTHER" id="PTHR35794">
    <property type="entry name" value="CELL DIVISION PROTEIN DIVIVA"/>
    <property type="match status" value="1"/>
</dbReference>
<evidence type="ECO:0000313" key="3">
    <source>
        <dbReference type="Proteomes" id="UP001202402"/>
    </source>
</evidence>
<dbReference type="InterPro" id="IPR007793">
    <property type="entry name" value="DivIVA_fam"/>
</dbReference>
<sequence length="154" mass="17671">MDKKSFDTMKNGYNRYQVDDYISLLSNENEELKKKQTVLLKQVEEMEKELAEKQQEYNKVMENLAIREKAAGEMARIAMKEANMVVDTAQKNADAIVKESLIMARGILLDIARLGNEANELKGSMKDELRQLEAALDEFETPNIPNMDLLKKEL</sequence>
<reference evidence="2 3" key="1">
    <citation type="submission" date="2022-02" db="EMBL/GenBank/DDBJ databases">
        <title>Genome of Erysipelotrichaceae sp. nov. NSJ-176 isolated from human feces.</title>
        <authorList>
            <person name="Abdugheni R."/>
        </authorList>
    </citation>
    <scope>NUCLEOTIDE SEQUENCE [LARGE SCALE GENOMIC DNA]</scope>
    <source>
        <strain evidence="2 3">NSJ-176</strain>
    </source>
</reference>
<comment type="caution">
    <text evidence="2">The sequence shown here is derived from an EMBL/GenBank/DDBJ whole genome shotgun (WGS) entry which is preliminary data.</text>
</comment>
<keyword evidence="1" id="KW-0175">Coiled coil</keyword>